<organism evidence="4 5">
    <name type="scientific">Stylophora pistillata</name>
    <name type="common">Smooth cauliflower coral</name>
    <dbReference type="NCBI Taxonomy" id="50429"/>
    <lineage>
        <taxon>Eukaryota</taxon>
        <taxon>Metazoa</taxon>
        <taxon>Cnidaria</taxon>
        <taxon>Anthozoa</taxon>
        <taxon>Hexacorallia</taxon>
        <taxon>Scleractinia</taxon>
        <taxon>Astrocoeniina</taxon>
        <taxon>Pocilloporidae</taxon>
        <taxon>Stylophora</taxon>
    </lineage>
</organism>
<dbReference type="GO" id="GO:0043130">
    <property type="term" value="F:ubiquitin binding"/>
    <property type="evidence" value="ECO:0007669"/>
    <property type="project" value="InterPro"/>
</dbReference>
<feature type="region of interest" description="Disordered" evidence="2">
    <location>
        <begin position="393"/>
        <end position="427"/>
    </location>
</feature>
<evidence type="ECO:0000313" key="4">
    <source>
        <dbReference type="EMBL" id="PFX20711.1"/>
    </source>
</evidence>
<dbReference type="Proteomes" id="UP000225706">
    <property type="component" value="Unassembled WGS sequence"/>
</dbReference>
<sequence>MAKKGSAKQGKDFFDTRSGRVHADLNFAERSSVSAKTEIGFIREAFPLRSKDDITLVLQSCDYNVDEAIACFTNGEADNLLKEWNTQGRKSKSARKKRNKKKQAKINDPETPEVAMTTQDSENVSQLKQKSLEDAPVTSKEGYKKPTHAESTTLKCAPQSVGPLHLQPPLPSSTEVSLPSSNCDQPVDSSQDTQTTLKHTPGCSSQTNHSNLKFERMISSGPDALKKTVKDLQRSSVSLPRFQLLLEEECEKSSKSISQIFQELRQCLNDREAHLLGQMTEFKKQAVELLEQRQENAAALKLKSDRVGGMPENEVTQLRSEIKNFVTERKIDEELARTTRFVADKDQLFSMIANFGAVVPIKSCYSPVTLNPPSLPKKKVERNNDDKKIAAENVSSLKPPQPPAPANTSAPVSTSSVENSVSSQKTLQEVAELHARLQAALRDQGLASPSEGHVEGQKQETLDQKNDKSNSASHTTDKQQTSQNQQRRRDQNRQPERTKQNRSAETRGAVQDRQYNNQSNRNSRGPYQRSARQRNPRSEIPNEKMERPKNIDTPVAQKTDLAQQKVEADESLKSSGSSNKVVSPQPESVKGDVHSGNRNSQPRNNQRTGRGDGPRGRDRRRGGRGGGAEGPKRNGPGEKLENGPLKNDPVDKGSFHKEVMKTVSEKEDCDLKKSTNKESGTTEETEEVKNGASLPNGPVLNGMETLTDSSNSHSSNGEHAHVLEKEGVKKEEALPQRRERPSRRRGTQRNKKDGPVSEKQLNGAKSAENGTGEDHGKEEGVADNEIQEQTENVQKEKQEIKSENQSTQELQKDIGKPGAARANGYIPLKEVNEVNIDR</sequence>
<feature type="compositionally biased region" description="Basic and acidic residues" evidence="2">
    <location>
        <begin position="793"/>
        <end position="802"/>
    </location>
</feature>
<feature type="compositionally biased region" description="Low complexity" evidence="2">
    <location>
        <begin position="513"/>
        <end position="524"/>
    </location>
</feature>
<dbReference type="Pfam" id="PF07139">
    <property type="entry name" value="SPATS2-like"/>
    <property type="match status" value="1"/>
</dbReference>
<feature type="domain" description="CUE" evidence="3">
    <location>
        <begin position="42"/>
        <end position="75"/>
    </location>
</feature>
<accession>A0A2B4RSY0</accession>
<feature type="compositionally biased region" description="Polar residues" evidence="2">
    <location>
        <begin position="573"/>
        <end position="586"/>
    </location>
</feature>
<dbReference type="InterPro" id="IPR009060">
    <property type="entry name" value="UBA-like_sf"/>
</dbReference>
<feature type="compositionally biased region" description="Polar residues" evidence="2">
    <location>
        <begin position="704"/>
        <end position="715"/>
    </location>
</feature>
<dbReference type="Pfam" id="PF02845">
    <property type="entry name" value="CUE"/>
    <property type="match status" value="1"/>
</dbReference>
<dbReference type="AlphaFoldDB" id="A0A2B4RSY0"/>
<dbReference type="EMBL" id="LSMT01000306">
    <property type="protein sequence ID" value="PFX20711.1"/>
    <property type="molecule type" value="Genomic_DNA"/>
</dbReference>
<dbReference type="OrthoDB" id="6136201at2759"/>
<feature type="compositionally biased region" description="Basic and acidic residues" evidence="2">
    <location>
        <begin position="487"/>
        <end position="505"/>
    </location>
</feature>
<evidence type="ECO:0000259" key="3">
    <source>
        <dbReference type="Pfam" id="PF02845"/>
    </source>
</evidence>
<feature type="region of interest" description="Disordered" evidence="2">
    <location>
        <begin position="446"/>
        <end position="838"/>
    </location>
</feature>
<feature type="compositionally biased region" description="Basic and acidic residues" evidence="2">
    <location>
        <begin position="452"/>
        <end position="468"/>
    </location>
</feature>
<keyword evidence="5" id="KW-1185">Reference proteome</keyword>
<feature type="compositionally biased region" description="Basic and acidic residues" evidence="2">
    <location>
        <begin position="536"/>
        <end position="550"/>
    </location>
</feature>
<feature type="compositionally biased region" description="Basic and acidic residues" evidence="2">
    <location>
        <begin position="648"/>
        <end position="676"/>
    </location>
</feature>
<dbReference type="GO" id="GO:0005737">
    <property type="term" value="C:cytoplasm"/>
    <property type="evidence" value="ECO:0007669"/>
    <property type="project" value="TreeGrafter"/>
</dbReference>
<dbReference type="PANTHER" id="PTHR15623:SF11">
    <property type="entry name" value="SPERMATOGENESIS-ASSOCIATED SERINE-RICH PROTEIN 2"/>
    <property type="match status" value="1"/>
</dbReference>
<feature type="compositionally biased region" description="Polar residues" evidence="2">
    <location>
        <begin position="596"/>
        <end position="606"/>
    </location>
</feature>
<comment type="caution">
    <text evidence="4">The sequence shown here is derived from an EMBL/GenBank/DDBJ whole genome shotgun (WGS) entry which is preliminary data.</text>
</comment>
<feature type="compositionally biased region" description="Basic residues" evidence="2">
    <location>
        <begin position="89"/>
        <end position="104"/>
    </location>
</feature>
<evidence type="ECO:0000256" key="2">
    <source>
        <dbReference type="SAM" id="MobiDB-lite"/>
    </source>
</evidence>
<dbReference type="PANTHER" id="PTHR15623">
    <property type="entry name" value="SPERMATOGENESIS-ASSOCIATED SERINE-RICH PROTEIN 2-RELATED"/>
    <property type="match status" value="1"/>
</dbReference>
<protein>
    <submittedName>
        <fullName evidence="4">Spermatogenesis-associated serine-rich protein 2</fullName>
    </submittedName>
</protein>
<feature type="compositionally biased region" description="Basic and acidic residues" evidence="2">
    <location>
        <begin position="716"/>
        <end position="739"/>
    </location>
</feature>
<proteinExistence type="inferred from homology"/>
<dbReference type="SUPFAM" id="SSF46934">
    <property type="entry name" value="UBA-like"/>
    <property type="match status" value="1"/>
</dbReference>
<dbReference type="CDD" id="cd14279">
    <property type="entry name" value="CUE"/>
    <property type="match status" value="1"/>
</dbReference>
<evidence type="ECO:0000256" key="1">
    <source>
        <dbReference type="ARBA" id="ARBA00007105"/>
    </source>
</evidence>
<gene>
    <name evidence="4" type="primary">Spats2</name>
    <name evidence="4" type="ORF">AWC38_SpisGene14808</name>
</gene>
<evidence type="ECO:0000313" key="5">
    <source>
        <dbReference type="Proteomes" id="UP000225706"/>
    </source>
</evidence>
<comment type="similarity">
    <text evidence="1">Belongs to the SPATS2 family.</text>
</comment>
<feature type="compositionally biased region" description="Basic residues" evidence="2">
    <location>
        <begin position="740"/>
        <end position="749"/>
    </location>
</feature>
<dbReference type="InterPro" id="IPR003892">
    <property type="entry name" value="CUE"/>
</dbReference>
<name>A0A2B4RSY0_STYPI</name>
<feature type="compositionally biased region" description="Low complexity" evidence="2">
    <location>
        <begin position="412"/>
        <end position="423"/>
    </location>
</feature>
<feature type="region of interest" description="Disordered" evidence="2">
    <location>
        <begin position="86"/>
        <end position="208"/>
    </location>
</feature>
<feature type="compositionally biased region" description="Basic and acidic residues" evidence="2">
    <location>
        <begin position="630"/>
        <end position="641"/>
    </location>
</feature>
<feature type="compositionally biased region" description="Polar residues" evidence="2">
    <location>
        <begin position="172"/>
        <end position="208"/>
    </location>
</feature>
<feature type="compositionally biased region" description="Polar residues" evidence="2">
    <location>
        <begin position="116"/>
        <end position="129"/>
    </location>
</feature>
<reference evidence="5" key="1">
    <citation type="journal article" date="2017" name="bioRxiv">
        <title>Comparative analysis of the genomes of Stylophora pistillata and Acropora digitifera provides evidence for extensive differences between species of corals.</title>
        <authorList>
            <person name="Voolstra C.R."/>
            <person name="Li Y."/>
            <person name="Liew Y.J."/>
            <person name="Baumgarten S."/>
            <person name="Zoccola D."/>
            <person name="Flot J.-F."/>
            <person name="Tambutte S."/>
            <person name="Allemand D."/>
            <person name="Aranda M."/>
        </authorList>
    </citation>
    <scope>NUCLEOTIDE SEQUENCE [LARGE SCALE GENOMIC DNA]</scope>
</reference>
<dbReference type="InterPro" id="IPR009816">
    <property type="entry name" value="SPATS2-like"/>
</dbReference>